<name>A0A7S3JVM3_9STRA</name>
<reference evidence="2" key="1">
    <citation type="submission" date="2021-01" db="EMBL/GenBank/DDBJ databases">
        <authorList>
            <person name="Corre E."/>
            <person name="Pelletier E."/>
            <person name="Niang G."/>
            <person name="Scheremetjew M."/>
            <person name="Finn R."/>
            <person name="Kale V."/>
            <person name="Holt S."/>
            <person name="Cochrane G."/>
            <person name="Meng A."/>
            <person name="Brown T."/>
            <person name="Cohen L."/>
        </authorList>
    </citation>
    <scope>NUCLEOTIDE SEQUENCE</scope>
    <source>
        <strain evidence="2">CCMP1510</strain>
    </source>
</reference>
<evidence type="ECO:0000313" key="2">
    <source>
        <dbReference type="EMBL" id="CAE0365027.1"/>
    </source>
</evidence>
<gene>
    <name evidence="2" type="ORF">ALAG00032_LOCUS5769</name>
</gene>
<proteinExistence type="predicted"/>
<accession>A0A7S3JVM3</accession>
<sequence>MPRIKLIPHGTEESQVILVRVPPQMSLKLHGLNEGAEVGYVRFGSSSMEWHDDIGGSSSNSSKSFSRWCASQVTKIQDRIECYRQLSENEYIETGSVVRIYLSRPDCLDDIGRTKIRQKTTLAREEAKKRKIQALDLAPPKPTTKQRCIYSKETIQQQSSTESDSEDEVLSLPRRGHSISNKPQLKAEAIVLILGISSATVDQVSSVLGSKEILGLGCAFGPTAISAAWQSSIIPKTRREVYVHFSSLYAATQAIKRFESSSAIPMKNTSAQIISAALNDIYIKKGAYIQVIDSAYLLKKDKEALPKFVEKKISRTSFRPSSSSVLRTSSTRENDHISFTAQTHKSISEALGNITFDSVLDDAIKRVPQLDEISSSLRTFRNADRLDYKNENVFDTSTAMRIFHFWKDARIHLDNAILRLTCAIPAPPVWRHTKLQVGPSGFPLWAPALISYFQFLLQALDAELELLSNIILSAIPPDKRAQLGFSFAFTPDHNTADRIFPPSTLFSFRH</sequence>
<dbReference type="AlphaFoldDB" id="A0A7S3JVM3"/>
<dbReference type="EMBL" id="HBIJ01008171">
    <property type="protein sequence ID" value="CAE0365027.1"/>
    <property type="molecule type" value="Transcribed_RNA"/>
</dbReference>
<evidence type="ECO:0000256" key="1">
    <source>
        <dbReference type="SAM" id="MobiDB-lite"/>
    </source>
</evidence>
<feature type="region of interest" description="Disordered" evidence="1">
    <location>
        <begin position="154"/>
        <end position="175"/>
    </location>
</feature>
<protein>
    <submittedName>
        <fullName evidence="2">Uncharacterized protein</fullName>
    </submittedName>
</protein>
<organism evidence="2">
    <name type="scientific">Aureoumbra lagunensis</name>
    <dbReference type="NCBI Taxonomy" id="44058"/>
    <lineage>
        <taxon>Eukaryota</taxon>
        <taxon>Sar</taxon>
        <taxon>Stramenopiles</taxon>
        <taxon>Ochrophyta</taxon>
        <taxon>Pelagophyceae</taxon>
        <taxon>Pelagomonadales</taxon>
        <taxon>Aureoumbra</taxon>
    </lineage>
</organism>